<keyword evidence="7" id="KW-1185">Reference proteome</keyword>
<proteinExistence type="predicted"/>
<feature type="region of interest" description="Disordered" evidence="4">
    <location>
        <begin position="462"/>
        <end position="506"/>
    </location>
</feature>
<reference evidence="7" key="1">
    <citation type="submission" date="2016-07" db="EMBL/GenBank/DDBJ databases">
        <title>Multiple horizontal gene transfer events from other fungi enriched the ability of initially mycotrophic Trichoderma (Ascomycota) to feed on dead plant biomass.</title>
        <authorList>
            <consortium name="DOE Joint Genome Institute"/>
            <person name="Atanasova L."/>
            <person name="Chenthamara K."/>
            <person name="Zhang J."/>
            <person name="Grujic M."/>
            <person name="Henrissat B."/>
            <person name="Kuo A."/>
            <person name="Aerts A."/>
            <person name="Salamov A."/>
            <person name="Lipzen A."/>
            <person name="Labutti K."/>
            <person name="Barry K."/>
            <person name="Miao Y."/>
            <person name="Rahimi M.J."/>
            <person name="Shen Q."/>
            <person name="Grigoriev I.V."/>
            <person name="Kubicek C.P."/>
            <person name="Druzhinina I.S."/>
        </authorList>
    </citation>
    <scope>NUCLEOTIDE SEQUENCE [LARGE SCALE GENOMIC DNA]</scope>
    <source>
        <strain evidence="7">TUCIM 6016</strain>
    </source>
</reference>
<dbReference type="InterPro" id="IPR027796">
    <property type="entry name" value="OTT_1508_deam-like"/>
</dbReference>
<dbReference type="InterPro" id="IPR002893">
    <property type="entry name" value="Znf_MYND"/>
</dbReference>
<dbReference type="OrthoDB" id="4851849at2759"/>
<dbReference type="SUPFAM" id="SSF144232">
    <property type="entry name" value="HIT/MYND zinc finger-like"/>
    <property type="match status" value="1"/>
</dbReference>
<evidence type="ECO:0000256" key="4">
    <source>
        <dbReference type="SAM" id="MobiDB-lite"/>
    </source>
</evidence>
<dbReference type="RefSeq" id="XP_024749054.1">
    <property type="nucleotide sequence ID" value="XM_024897224.1"/>
</dbReference>
<evidence type="ECO:0000256" key="2">
    <source>
        <dbReference type="ARBA" id="ARBA00022771"/>
    </source>
</evidence>
<sequence>MSYPWGIDGLDRSRFEAYAKLLRLKNGGQVEKASSFSEAPDEETEADMLDDTDSVNANAISMFDEKKLKRAFLDRLSELVANEKGGYHVSSSLMIEWPDRIDILVARNNGFKKADATLRMLETITSSLRDISRLASSAKRALKATNRSATIHFETLTLADRTPSLPSQLEGIRSLIDVVTSSPTQGGIEQLIMSAHDIYASYKDTDFDEITGNHTDIKLLRDALGFLGRLQTCFNTLTRSAERLSSFQNLRILPVINTPTGQAKGNMTVRNNAWSLAKTFSSLGLALDDMTVESIVGTGKKKGGWTKNKLLQRFDKLKAAVFEVHAEMQVMLAATQHDCTGAAIFKYIGCSKRSCFLCSRAVQNYGSYTTRGCHGKLYNLWTVPELPWLAEEEALKLVQAIKNVEKAMKEFIRNRKTDGLLLGRESTIGGSSVATRRPQFSENPVIISFVSDYLRAQRQGMMSNSGEETGFTTPEGSSQSLPSGAQDEADNDAFLGGQTQDGTTRNIFETEQMRGECEICEIETDRRCQFCSLAWFCSRQCQDQMRFRHLTKCSARSITTADILYEDALEDRIPQDPETLEHYGFARCRDRREQSHLLGLYQGLVRRLRIGAIQLNEWRVRDILGSKIIETFSKLPAQYRGGYFPWFLRNQHILDKSSPPLDLHFKDNPLGRAITIAKQYLDEEDRVKEIRQLEPLSKRHCFLFYAMALDGSHPNPSWAGFDMWYDFGFATCRGEDDESGLGHLYTFLVGGHKTLRDYDQSLGIKPRDYPDRPTCSFNELWVAYETGSLSKLFDQYGFSYSLRADSGLREFLSFPPHQDALRPSVWRLKHFLALDHNIPLGNFPMIEAAAREYGFLSQLDPVTRLALRNFYERLFKEINPLRVHEAKNRGTLLEYAESSLDVIDNGVRNVLRRLG</sequence>
<dbReference type="Gene3D" id="6.10.140.2220">
    <property type="match status" value="1"/>
</dbReference>
<dbReference type="GeneID" id="36605342"/>
<evidence type="ECO:0000256" key="1">
    <source>
        <dbReference type="ARBA" id="ARBA00022723"/>
    </source>
</evidence>
<dbReference type="GO" id="GO:0008270">
    <property type="term" value="F:zinc ion binding"/>
    <property type="evidence" value="ECO:0007669"/>
    <property type="project" value="UniProtKB-KW"/>
</dbReference>
<evidence type="ECO:0000256" key="3">
    <source>
        <dbReference type="ARBA" id="ARBA00022833"/>
    </source>
</evidence>
<dbReference type="Pfam" id="PF14441">
    <property type="entry name" value="OTT_1508_deam"/>
    <property type="match status" value="1"/>
</dbReference>
<accession>A0A2T4B8S9</accession>
<gene>
    <name evidence="6" type="ORF">BBK36DRAFT_1202535</name>
</gene>
<name>A0A2T4B8S9_9HYPO</name>
<feature type="compositionally biased region" description="Polar residues" evidence="4">
    <location>
        <begin position="497"/>
        <end position="506"/>
    </location>
</feature>
<protein>
    <recommendedName>
        <fullName evidence="5">MYND-type domain-containing protein</fullName>
    </recommendedName>
</protein>
<dbReference type="AlphaFoldDB" id="A0A2T4B8S9"/>
<evidence type="ECO:0000313" key="6">
    <source>
        <dbReference type="EMBL" id="PTB65734.1"/>
    </source>
</evidence>
<keyword evidence="1" id="KW-0479">Metal-binding</keyword>
<evidence type="ECO:0000313" key="7">
    <source>
        <dbReference type="Proteomes" id="UP000241546"/>
    </source>
</evidence>
<keyword evidence="2" id="KW-0863">Zinc-finger</keyword>
<keyword evidence="3" id="KW-0862">Zinc</keyword>
<feature type="domain" description="MYND-type" evidence="5">
    <location>
        <begin position="517"/>
        <end position="553"/>
    </location>
</feature>
<feature type="compositionally biased region" description="Polar residues" evidence="4">
    <location>
        <begin position="462"/>
        <end position="483"/>
    </location>
</feature>
<dbReference type="Proteomes" id="UP000241546">
    <property type="component" value="Unassembled WGS sequence"/>
</dbReference>
<dbReference type="EMBL" id="KZ680214">
    <property type="protein sequence ID" value="PTB65734.1"/>
    <property type="molecule type" value="Genomic_DNA"/>
</dbReference>
<dbReference type="PROSITE" id="PS01360">
    <property type="entry name" value="ZF_MYND_1"/>
    <property type="match status" value="1"/>
</dbReference>
<organism evidence="6 7">
    <name type="scientific">Trichoderma citrinoviride</name>
    <dbReference type="NCBI Taxonomy" id="58853"/>
    <lineage>
        <taxon>Eukaryota</taxon>
        <taxon>Fungi</taxon>
        <taxon>Dikarya</taxon>
        <taxon>Ascomycota</taxon>
        <taxon>Pezizomycotina</taxon>
        <taxon>Sordariomycetes</taxon>
        <taxon>Hypocreomycetidae</taxon>
        <taxon>Hypocreales</taxon>
        <taxon>Hypocreaceae</taxon>
        <taxon>Trichoderma</taxon>
    </lineage>
</organism>
<evidence type="ECO:0000259" key="5">
    <source>
        <dbReference type="PROSITE" id="PS01360"/>
    </source>
</evidence>